<protein>
    <recommendedName>
        <fullName evidence="3">TACI cysteine-rich domain-containing protein</fullName>
    </recommendedName>
</protein>
<dbReference type="SUPFAM" id="SSF57586">
    <property type="entry name" value="TNF receptor-like"/>
    <property type="match status" value="2"/>
</dbReference>
<feature type="transmembrane region" description="Helical" evidence="2">
    <location>
        <begin position="114"/>
        <end position="139"/>
    </location>
</feature>
<dbReference type="PANTHER" id="PTHR15511">
    <property type="entry name" value="TUMOR NECROSIS FACTOR RECEPTOR SUPERFAMILY MEMBER 13B"/>
    <property type="match status" value="1"/>
</dbReference>
<keyword evidence="2" id="KW-0812">Transmembrane</keyword>
<reference evidence="4 5" key="1">
    <citation type="submission" date="2021-04" db="EMBL/GenBank/DDBJ databases">
        <authorList>
            <person name="De Guttry C."/>
            <person name="Zahm M."/>
            <person name="Klopp C."/>
            <person name="Cabau C."/>
            <person name="Louis A."/>
            <person name="Berthelot C."/>
            <person name="Parey E."/>
            <person name="Roest Crollius H."/>
            <person name="Montfort J."/>
            <person name="Robinson-Rechavi M."/>
            <person name="Bucao C."/>
            <person name="Bouchez O."/>
            <person name="Gislard M."/>
            <person name="Lluch J."/>
            <person name="Milhes M."/>
            <person name="Lampietro C."/>
            <person name="Lopez Roques C."/>
            <person name="Donnadieu C."/>
            <person name="Braasch I."/>
            <person name="Desvignes T."/>
            <person name="Postlethwait J."/>
            <person name="Bobe J."/>
            <person name="Wedekind C."/>
            <person name="Guiguen Y."/>
        </authorList>
    </citation>
    <scope>NUCLEOTIDE SEQUENCE [LARGE SCALE GENOMIC DNA]</scope>
    <source>
        <strain evidence="4">Cs_M1</strain>
        <tissue evidence="4">Blood</tissue>
    </source>
</reference>
<evidence type="ECO:0000256" key="1">
    <source>
        <dbReference type="SAM" id="MobiDB-lite"/>
    </source>
</evidence>
<evidence type="ECO:0000313" key="4">
    <source>
        <dbReference type="EMBL" id="KAK6329329.1"/>
    </source>
</evidence>
<evidence type="ECO:0000256" key="2">
    <source>
        <dbReference type="SAM" id="Phobius"/>
    </source>
</evidence>
<dbReference type="Gene3D" id="4.10.1290.10">
    <property type="entry name" value="Tumor necrosis factor receptor superfamily"/>
    <property type="match status" value="2"/>
</dbReference>
<evidence type="ECO:0000313" key="5">
    <source>
        <dbReference type="Proteomes" id="UP001356427"/>
    </source>
</evidence>
<gene>
    <name evidence="4" type="ORF">J4Q44_G00013070</name>
</gene>
<organism evidence="4 5">
    <name type="scientific">Coregonus suidteri</name>
    <dbReference type="NCBI Taxonomy" id="861788"/>
    <lineage>
        <taxon>Eukaryota</taxon>
        <taxon>Metazoa</taxon>
        <taxon>Chordata</taxon>
        <taxon>Craniata</taxon>
        <taxon>Vertebrata</taxon>
        <taxon>Euteleostomi</taxon>
        <taxon>Actinopterygii</taxon>
        <taxon>Neopterygii</taxon>
        <taxon>Teleostei</taxon>
        <taxon>Protacanthopterygii</taxon>
        <taxon>Salmoniformes</taxon>
        <taxon>Salmonidae</taxon>
        <taxon>Coregoninae</taxon>
        <taxon>Coregonus</taxon>
    </lineage>
</organism>
<dbReference type="Pfam" id="PF09305">
    <property type="entry name" value="TACI-CRD2"/>
    <property type="match status" value="1"/>
</dbReference>
<sequence length="260" mass="28437">MGLGCSEGYFWDGLVRKCLTCQMVCQQPHRHLRCIEYCVSLGCKAVPGQYYDRLLKKCLRCAAVCGNHPSECSNQCQTQQPALIAILRPVDGNAFQNHTTRGGYLPRGLPNSVILVYSLLGLCLALLLLTLSVALLVLLRRARAMGPRPGATQNSHTQGHRGQEGQEPNQHSQSSKDCLMDPSLPQLNSVTASRSSSPTETCVCVHCFPDLGVPGRGEKKQRPPLTLYQQAVPQDFHSPTRAPHCGSSQRIICSPCQPSF</sequence>
<keyword evidence="2" id="KW-1133">Transmembrane helix</keyword>
<keyword evidence="5" id="KW-1185">Reference proteome</keyword>
<name>A0AAN8RAY3_9TELE</name>
<evidence type="ECO:0000259" key="3">
    <source>
        <dbReference type="Pfam" id="PF09305"/>
    </source>
</evidence>
<dbReference type="AlphaFoldDB" id="A0AAN8RAY3"/>
<dbReference type="InterPro" id="IPR015384">
    <property type="entry name" value="TACI_Cys-rich-dom"/>
</dbReference>
<dbReference type="PANTHER" id="PTHR15511:SF2">
    <property type="entry name" value="TUMOR NECROSIS FACTOR RECEPTOR SUPERFAMILY MEMBER 13B"/>
    <property type="match status" value="1"/>
</dbReference>
<proteinExistence type="predicted"/>
<feature type="region of interest" description="Disordered" evidence="1">
    <location>
        <begin position="146"/>
        <end position="180"/>
    </location>
</feature>
<dbReference type="GO" id="GO:0001782">
    <property type="term" value="P:B cell homeostasis"/>
    <property type="evidence" value="ECO:0007669"/>
    <property type="project" value="TreeGrafter"/>
</dbReference>
<dbReference type="GO" id="GO:0002244">
    <property type="term" value="P:hematopoietic progenitor cell differentiation"/>
    <property type="evidence" value="ECO:0007669"/>
    <property type="project" value="TreeGrafter"/>
</dbReference>
<keyword evidence="2" id="KW-0472">Membrane</keyword>
<dbReference type="InterPro" id="IPR022317">
    <property type="entry name" value="TNFR_13B"/>
</dbReference>
<dbReference type="GO" id="GO:0005886">
    <property type="term" value="C:plasma membrane"/>
    <property type="evidence" value="ECO:0007669"/>
    <property type="project" value="InterPro"/>
</dbReference>
<feature type="compositionally biased region" description="Polar residues" evidence="1">
    <location>
        <begin position="166"/>
        <end position="176"/>
    </location>
</feature>
<accession>A0AAN8RAY3</accession>
<feature type="domain" description="TACI cysteine-rich" evidence="3">
    <location>
        <begin position="42"/>
        <end position="78"/>
    </location>
</feature>
<dbReference type="GO" id="GO:0030889">
    <property type="term" value="P:negative regulation of B cell proliferation"/>
    <property type="evidence" value="ECO:0007669"/>
    <property type="project" value="TreeGrafter"/>
</dbReference>
<comment type="caution">
    <text evidence="4">The sequence shown here is derived from an EMBL/GenBank/DDBJ whole genome shotgun (WGS) entry which is preliminary data.</text>
</comment>
<dbReference type="Proteomes" id="UP001356427">
    <property type="component" value="Unassembled WGS sequence"/>
</dbReference>
<dbReference type="EMBL" id="JAGTTL010000001">
    <property type="protein sequence ID" value="KAK6329329.1"/>
    <property type="molecule type" value="Genomic_DNA"/>
</dbReference>